<keyword evidence="6 8" id="KW-0704">Schiff base</keyword>
<dbReference type="InterPro" id="IPR008867">
    <property type="entry name" value="ThiG"/>
</dbReference>
<evidence type="ECO:0000256" key="8">
    <source>
        <dbReference type="HAMAP-Rule" id="MF_00443"/>
    </source>
</evidence>
<protein>
    <recommendedName>
        <fullName evidence="3 8">Thiazole synthase</fullName>
        <ecNumber evidence="3 8">2.8.1.10</ecNumber>
    </recommendedName>
</protein>
<feature type="binding site" evidence="8">
    <location>
        <position position="174"/>
    </location>
    <ligand>
        <name>1-deoxy-D-xylulose 5-phosphate</name>
        <dbReference type="ChEBI" id="CHEBI:57792"/>
    </ligand>
</feature>
<dbReference type="GO" id="GO:0005737">
    <property type="term" value="C:cytoplasm"/>
    <property type="evidence" value="ECO:0007669"/>
    <property type="project" value="UniProtKB-SubCell"/>
</dbReference>
<dbReference type="EMBL" id="AP018558">
    <property type="protein sequence ID" value="BBD76391.1"/>
    <property type="molecule type" value="Genomic_DNA"/>
</dbReference>
<evidence type="ECO:0000256" key="3">
    <source>
        <dbReference type="ARBA" id="ARBA00011960"/>
    </source>
</evidence>
<comment type="subcellular location">
    <subcellularLocation>
        <location evidence="8">Cytoplasm</location>
    </subcellularLocation>
</comment>
<dbReference type="KEGG" id="htl:HPTL_0121"/>
<proteinExistence type="inferred from homology"/>
<evidence type="ECO:0000256" key="2">
    <source>
        <dbReference type="ARBA" id="ARBA00004948"/>
    </source>
</evidence>
<evidence type="ECO:0000313" key="11">
    <source>
        <dbReference type="Proteomes" id="UP000262004"/>
    </source>
</evidence>
<comment type="subunit">
    <text evidence="8">Homotetramer. Forms heterodimers with either ThiH or ThiS.</text>
</comment>
<dbReference type="CDD" id="cd04728">
    <property type="entry name" value="ThiG"/>
    <property type="match status" value="1"/>
</dbReference>
<gene>
    <name evidence="8 10" type="primary">thiG</name>
    <name evidence="10" type="ORF">HPTL_0121</name>
</gene>
<evidence type="ECO:0000256" key="7">
    <source>
        <dbReference type="ARBA" id="ARBA00049897"/>
    </source>
</evidence>
<name>A0A2Z6DVC9_HYDTE</name>
<keyword evidence="11" id="KW-1185">Reference proteome</keyword>
<sequence>MRTQSPEAELPFVDQPLVLGQRQFRSRLIVGTGKYRDFAETRAAVEASGAEIVTVAIRRTNLGQNPDEPNLLDFLPPERFTILPNTAGCYTAEEAVRTLRLARELLDGHNLVKLEVLGDPNTLFPNMVETLKAAEQLVAEGFDVMAYCSDDPILAKRLETIGCVAVMPLASLIGSGMGILNPWNLRLIIEQATVPVIVDAGVGTASDAAIAMELGCDAVLMNTAIAHAKHPVLMAHAMRRAVEAGRAAYVAGRMPRKTYSADPSSPMSGLIGR</sequence>
<accession>A0A2Z6DVC9</accession>
<comment type="catalytic activity">
    <reaction evidence="7 8">
        <text>[ThiS sulfur-carrier protein]-C-terminal-Gly-aminoethanethioate + 2-iminoacetate + 1-deoxy-D-xylulose 5-phosphate = [ThiS sulfur-carrier protein]-C-terminal Gly-Gly + 2-[(2R,5Z)-2-carboxy-4-methylthiazol-5(2H)-ylidene]ethyl phosphate + 2 H2O + H(+)</text>
        <dbReference type="Rhea" id="RHEA:26297"/>
        <dbReference type="Rhea" id="RHEA-COMP:12909"/>
        <dbReference type="Rhea" id="RHEA-COMP:19908"/>
        <dbReference type="ChEBI" id="CHEBI:15377"/>
        <dbReference type="ChEBI" id="CHEBI:15378"/>
        <dbReference type="ChEBI" id="CHEBI:57792"/>
        <dbReference type="ChEBI" id="CHEBI:62899"/>
        <dbReference type="ChEBI" id="CHEBI:77846"/>
        <dbReference type="ChEBI" id="CHEBI:90778"/>
        <dbReference type="ChEBI" id="CHEBI:232372"/>
        <dbReference type="EC" id="2.8.1.10"/>
    </reaction>
</comment>
<dbReference type="PANTHER" id="PTHR34266:SF2">
    <property type="entry name" value="THIAZOLE SYNTHASE"/>
    <property type="match status" value="1"/>
</dbReference>
<evidence type="ECO:0000259" key="9">
    <source>
        <dbReference type="Pfam" id="PF05690"/>
    </source>
</evidence>
<dbReference type="PANTHER" id="PTHR34266">
    <property type="entry name" value="THIAZOLE SYNTHASE"/>
    <property type="match status" value="1"/>
</dbReference>
<comment type="pathway">
    <text evidence="2 8">Cofactor biosynthesis; thiamine diphosphate biosynthesis.</text>
</comment>
<dbReference type="UniPathway" id="UPA00060"/>
<comment type="function">
    <text evidence="1 8">Catalyzes the rearrangement of 1-deoxy-D-xylulose 5-phosphate (DXP) to produce the thiazole phosphate moiety of thiamine. Sulfur is provided by the thiocarboxylate moiety of the carrier protein ThiS. In vitro, sulfur can be provided by H(2)S.</text>
</comment>
<dbReference type="Gene3D" id="3.20.20.70">
    <property type="entry name" value="Aldolase class I"/>
    <property type="match status" value="1"/>
</dbReference>
<evidence type="ECO:0000256" key="1">
    <source>
        <dbReference type="ARBA" id="ARBA00002834"/>
    </source>
</evidence>
<feature type="active site" description="Schiff-base intermediate with DXP" evidence="8">
    <location>
        <position position="113"/>
    </location>
</feature>
<dbReference type="InterPro" id="IPR013785">
    <property type="entry name" value="Aldolase_TIM"/>
</dbReference>
<organism evidence="10 11">
    <name type="scientific">Hydrogenophilus thermoluteolus</name>
    <name type="common">Pseudomonas hydrogenothermophila</name>
    <dbReference type="NCBI Taxonomy" id="297"/>
    <lineage>
        <taxon>Bacteria</taxon>
        <taxon>Pseudomonadati</taxon>
        <taxon>Pseudomonadota</taxon>
        <taxon>Hydrogenophilia</taxon>
        <taxon>Hydrogenophilales</taxon>
        <taxon>Hydrogenophilaceae</taxon>
        <taxon>Hydrogenophilus</taxon>
    </lineage>
</organism>
<keyword evidence="5 8" id="KW-0784">Thiamine biosynthesis</keyword>
<evidence type="ECO:0000256" key="5">
    <source>
        <dbReference type="ARBA" id="ARBA00022977"/>
    </source>
</evidence>
<dbReference type="HAMAP" id="MF_00443">
    <property type="entry name" value="ThiG"/>
    <property type="match status" value="1"/>
</dbReference>
<reference evidence="10 11" key="1">
    <citation type="submission" date="2018-04" db="EMBL/GenBank/DDBJ databases">
        <title>Complete genome sequence of Hydrogenophilus thermoluteolus TH-1.</title>
        <authorList>
            <person name="Arai H."/>
        </authorList>
    </citation>
    <scope>NUCLEOTIDE SEQUENCE [LARGE SCALE GENOMIC DNA]</scope>
    <source>
        <strain evidence="10 11">TH-1</strain>
    </source>
</reference>
<dbReference type="Pfam" id="PF05690">
    <property type="entry name" value="ThiG"/>
    <property type="match status" value="1"/>
</dbReference>
<dbReference type="Proteomes" id="UP000262004">
    <property type="component" value="Chromosome"/>
</dbReference>
<evidence type="ECO:0000256" key="4">
    <source>
        <dbReference type="ARBA" id="ARBA00022679"/>
    </source>
</evidence>
<keyword evidence="8" id="KW-0963">Cytoplasm</keyword>
<dbReference type="RefSeq" id="WP_119334240.1">
    <property type="nucleotide sequence ID" value="NZ_AP018558.1"/>
</dbReference>
<dbReference type="EC" id="2.8.1.10" evidence="3 8"/>
<comment type="similarity">
    <text evidence="8">Belongs to the ThiG family.</text>
</comment>
<dbReference type="AlphaFoldDB" id="A0A2Z6DVC9"/>
<dbReference type="SUPFAM" id="SSF110399">
    <property type="entry name" value="ThiG-like"/>
    <property type="match status" value="1"/>
</dbReference>
<dbReference type="OrthoDB" id="9805935at2"/>
<feature type="domain" description="Thiazole synthase ThiG" evidence="9">
    <location>
        <begin position="19"/>
        <end position="266"/>
    </location>
</feature>
<dbReference type="GO" id="GO:0009229">
    <property type="term" value="P:thiamine diphosphate biosynthetic process"/>
    <property type="evidence" value="ECO:0007669"/>
    <property type="project" value="UniProtKB-UniRule"/>
</dbReference>
<evidence type="ECO:0000313" key="10">
    <source>
        <dbReference type="EMBL" id="BBD76391.1"/>
    </source>
</evidence>
<evidence type="ECO:0000256" key="6">
    <source>
        <dbReference type="ARBA" id="ARBA00023270"/>
    </source>
</evidence>
<feature type="binding site" evidence="8">
    <location>
        <begin position="200"/>
        <end position="201"/>
    </location>
    <ligand>
        <name>1-deoxy-D-xylulose 5-phosphate</name>
        <dbReference type="ChEBI" id="CHEBI:57792"/>
    </ligand>
</feature>
<dbReference type="GO" id="GO:1990107">
    <property type="term" value="F:thiazole synthase activity"/>
    <property type="evidence" value="ECO:0007669"/>
    <property type="project" value="UniProtKB-EC"/>
</dbReference>
<feature type="binding site" evidence="8">
    <location>
        <begin position="222"/>
        <end position="223"/>
    </location>
    <ligand>
        <name>1-deoxy-D-xylulose 5-phosphate</name>
        <dbReference type="ChEBI" id="CHEBI:57792"/>
    </ligand>
</feature>
<dbReference type="InterPro" id="IPR033983">
    <property type="entry name" value="Thiazole_synthase_ThiG"/>
</dbReference>
<keyword evidence="4 8" id="KW-0808">Transferase</keyword>